<dbReference type="InterPro" id="IPR036291">
    <property type="entry name" value="NAD(P)-bd_dom_sf"/>
</dbReference>
<dbReference type="SUPFAM" id="SSF51735">
    <property type="entry name" value="NAD(P)-binding Rossmann-fold domains"/>
    <property type="match status" value="1"/>
</dbReference>
<dbReference type="EMBL" id="UINC01007810">
    <property type="protein sequence ID" value="SVA35186.1"/>
    <property type="molecule type" value="Genomic_DNA"/>
</dbReference>
<dbReference type="Pfam" id="PF03435">
    <property type="entry name" value="Sacchrp_dh_NADP"/>
    <property type="match status" value="1"/>
</dbReference>
<gene>
    <name evidence="2" type="ORF">METZ01_LOCUS88040</name>
</gene>
<protein>
    <recommendedName>
        <fullName evidence="1">Saccharopine dehydrogenase NADP binding domain-containing protein</fullName>
    </recommendedName>
</protein>
<accession>A0A381V477</accession>
<reference evidence="2" key="1">
    <citation type="submission" date="2018-05" db="EMBL/GenBank/DDBJ databases">
        <authorList>
            <person name="Lanie J.A."/>
            <person name="Ng W.-L."/>
            <person name="Kazmierczak K.M."/>
            <person name="Andrzejewski T.M."/>
            <person name="Davidsen T.M."/>
            <person name="Wayne K.J."/>
            <person name="Tettelin H."/>
            <person name="Glass J.I."/>
            <person name="Rusch D."/>
            <person name="Podicherti R."/>
            <person name="Tsui H.-C.T."/>
            <person name="Winkler M.E."/>
        </authorList>
    </citation>
    <scope>NUCLEOTIDE SEQUENCE</scope>
</reference>
<evidence type="ECO:0000313" key="2">
    <source>
        <dbReference type="EMBL" id="SVA35186.1"/>
    </source>
</evidence>
<evidence type="ECO:0000259" key="1">
    <source>
        <dbReference type="Pfam" id="PF03435"/>
    </source>
</evidence>
<dbReference type="InterPro" id="IPR005097">
    <property type="entry name" value="Sacchrp_dh_NADP-bd"/>
</dbReference>
<proteinExistence type="predicted"/>
<name>A0A381V477_9ZZZZ</name>
<dbReference type="AlphaFoldDB" id="A0A381V477"/>
<dbReference type="Gene3D" id="3.40.50.720">
    <property type="entry name" value="NAD(P)-binding Rossmann-like Domain"/>
    <property type="match status" value="1"/>
</dbReference>
<sequence>MKKVLIVGTGDVGSHILEFIARDDNNIEWIIGDIDENRAKLLCNNASIGAAHHGKHPVFHPKEVDLLNIEKTADLIKKEKPIAVINCTVLHTWHLIRQLPEDLYARISSAGLGAWLPCQLTLGMNLAKAIKESGERPYYINTSLSCLTNPVMGKIGLAPTIGIGNVDLIAPAIITYLSQQTGIHRSKIDIRLVCHHQHWVYPREAGYQPGAPYFLKIIINQEVVTDQFDTDKIMYDSVKMYPEGISFTTVSASSAIKNLKAMIYNEGLATHSPGPNGLPGGYPVKLDAQGAVVNLPAEISLEEAININEESGKLDSIDQIKNDGTVVFSDYSYEIMKETLGFDCRSFKPHESKDLAFEQMALFKELANKYIN</sequence>
<feature type="domain" description="Saccharopine dehydrogenase NADP binding" evidence="1">
    <location>
        <begin position="4"/>
        <end position="89"/>
    </location>
</feature>
<organism evidence="2">
    <name type="scientific">marine metagenome</name>
    <dbReference type="NCBI Taxonomy" id="408172"/>
    <lineage>
        <taxon>unclassified sequences</taxon>
        <taxon>metagenomes</taxon>
        <taxon>ecological metagenomes</taxon>
    </lineage>
</organism>